<keyword evidence="2" id="KW-1185">Reference proteome</keyword>
<comment type="caution">
    <text evidence="1">The sequence shown here is derived from an EMBL/GenBank/DDBJ whole genome shotgun (WGS) entry which is preliminary data.</text>
</comment>
<feature type="non-terminal residue" evidence="1">
    <location>
        <position position="1"/>
    </location>
</feature>
<dbReference type="EMBL" id="CAJNIZ010009589">
    <property type="protein sequence ID" value="CAE7284496.1"/>
    <property type="molecule type" value="Genomic_DNA"/>
</dbReference>
<dbReference type="AlphaFoldDB" id="A0A812MV83"/>
<feature type="non-terminal residue" evidence="1">
    <location>
        <position position="102"/>
    </location>
</feature>
<organism evidence="1 2">
    <name type="scientific">Symbiodinium pilosum</name>
    <name type="common">Dinoflagellate</name>
    <dbReference type="NCBI Taxonomy" id="2952"/>
    <lineage>
        <taxon>Eukaryota</taxon>
        <taxon>Sar</taxon>
        <taxon>Alveolata</taxon>
        <taxon>Dinophyceae</taxon>
        <taxon>Suessiales</taxon>
        <taxon>Symbiodiniaceae</taxon>
        <taxon>Symbiodinium</taxon>
    </lineage>
</organism>
<dbReference type="OrthoDB" id="10250354at2759"/>
<evidence type="ECO:0000313" key="1">
    <source>
        <dbReference type="EMBL" id="CAE7284496.1"/>
    </source>
</evidence>
<name>A0A812MV83_SYMPI</name>
<sequence length="102" mass="11670">LARQLHPDVPETGSEARFKRLVWASRELASAAGRQKWRARGSGEVVMSLEEYELDSEDFAFDMNDWPFEELDDLIRISEEAVNTESMSDVRSIWGDDGFSVE</sequence>
<proteinExistence type="predicted"/>
<protein>
    <submittedName>
        <fullName evidence="1">Uncharacterized protein</fullName>
    </submittedName>
</protein>
<dbReference type="Proteomes" id="UP000649617">
    <property type="component" value="Unassembled WGS sequence"/>
</dbReference>
<evidence type="ECO:0000313" key="2">
    <source>
        <dbReference type="Proteomes" id="UP000649617"/>
    </source>
</evidence>
<accession>A0A812MV83</accession>
<reference evidence="1" key="1">
    <citation type="submission" date="2021-02" db="EMBL/GenBank/DDBJ databases">
        <authorList>
            <person name="Dougan E. K."/>
            <person name="Rhodes N."/>
            <person name="Thang M."/>
            <person name="Chan C."/>
        </authorList>
    </citation>
    <scope>NUCLEOTIDE SEQUENCE</scope>
</reference>
<gene>
    <name evidence="1" type="ORF">SPIL2461_LOCUS6390</name>
</gene>